<evidence type="ECO:0000256" key="11">
    <source>
        <dbReference type="ARBA" id="ARBA00023277"/>
    </source>
</evidence>
<dbReference type="SUPFAM" id="SSF57701">
    <property type="entry name" value="Zn2/Cys6 DNA-binding domain"/>
    <property type="match status" value="1"/>
</dbReference>
<evidence type="ECO:0000256" key="2">
    <source>
        <dbReference type="ARBA" id="ARBA00012035"/>
    </source>
</evidence>
<dbReference type="CDD" id="cd01174">
    <property type="entry name" value="ribokinase"/>
    <property type="match status" value="1"/>
</dbReference>
<feature type="binding site" evidence="12">
    <location>
        <position position="1071"/>
    </location>
    <ligand>
        <name>substrate</name>
    </ligand>
</feature>
<comment type="pathway">
    <text evidence="12">Carbohydrate metabolism; D-ribose degradation; D-ribose 5-phosphate from beta-D-ribopyranose: step 2/2.</text>
</comment>
<dbReference type="InterPro" id="IPR002173">
    <property type="entry name" value="Carboh/pur_kinase_PfkB_CS"/>
</dbReference>
<feature type="binding site" evidence="12">
    <location>
        <position position="1104"/>
    </location>
    <ligand>
        <name>K(+)</name>
        <dbReference type="ChEBI" id="CHEBI:29103"/>
    </ligand>
</feature>
<dbReference type="Pfam" id="PF00172">
    <property type="entry name" value="Zn_clus"/>
    <property type="match status" value="1"/>
</dbReference>
<evidence type="ECO:0000256" key="13">
    <source>
        <dbReference type="SAM" id="MobiDB-lite"/>
    </source>
</evidence>
<keyword evidence="5 12" id="KW-0479">Metal-binding</keyword>
<feature type="region of interest" description="Disordered" evidence="13">
    <location>
        <begin position="100"/>
        <end position="172"/>
    </location>
</feature>
<comment type="subcellular location">
    <subcellularLocation>
        <location evidence="12">Cytoplasm</location>
    </subcellularLocation>
    <subcellularLocation>
        <location evidence="12">Nucleus</location>
    </subcellularLocation>
</comment>
<feature type="binding site" evidence="12">
    <location>
        <begin position="1037"/>
        <end position="1042"/>
    </location>
    <ligand>
        <name>ATP</name>
        <dbReference type="ChEBI" id="CHEBI:30616"/>
    </ligand>
</feature>
<feature type="region of interest" description="Disordered" evidence="13">
    <location>
        <begin position="255"/>
        <end position="312"/>
    </location>
</feature>
<dbReference type="Pfam" id="PF00294">
    <property type="entry name" value="PfkB"/>
    <property type="match status" value="1"/>
</dbReference>
<evidence type="ECO:0000313" key="15">
    <source>
        <dbReference type="EMBL" id="OVF07754.1"/>
    </source>
</evidence>
<feature type="compositionally biased region" description="Polar residues" evidence="13">
    <location>
        <begin position="111"/>
        <end position="125"/>
    </location>
</feature>
<dbReference type="InterPro" id="IPR011611">
    <property type="entry name" value="PfkB_dom"/>
</dbReference>
<keyword evidence="8 12" id="KW-0067">ATP-binding</keyword>
<dbReference type="CDD" id="cd00067">
    <property type="entry name" value="GAL4"/>
    <property type="match status" value="1"/>
</dbReference>
<feature type="compositionally biased region" description="Polar residues" evidence="13">
    <location>
        <begin position="258"/>
        <end position="271"/>
    </location>
</feature>
<feature type="binding site" evidence="12">
    <location>
        <position position="937"/>
    </location>
    <ligand>
        <name>substrate</name>
    </ligand>
</feature>
<evidence type="ECO:0000256" key="7">
    <source>
        <dbReference type="ARBA" id="ARBA00022777"/>
    </source>
</evidence>
<feature type="binding site" evidence="12">
    <location>
        <position position="1065"/>
    </location>
    <ligand>
        <name>K(+)</name>
        <dbReference type="ChEBI" id="CHEBI:29103"/>
    </ligand>
</feature>
<comment type="similarity">
    <text evidence="12">Belongs to the carbohydrate kinase PfkB family. Ribokinase subfamily.</text>
</comment>
<dbReference type="Gene3D" id="4.10.240.10">
    <property type="entry name" value="Zn(2)-C6 fungal-type DNA-binding domain"/>
    <property type="match status" value="1"/>
</dbReference>
<comment type="caution">
    <text evidence="15">The sequence shown here is derived from an EMBL/GenBank/DDBJ whole genome shotgun (WGS) entry which is preliminary data.</text>
</comment>
<dbReference type="PROSITE" id="PS00584">
    <property type="entry name" value="PFKB_KINASES_2"/>
    <property type="match status" value="1"/>
</dbReference>
<dbReference type="InterPro" id="IPR002139">
    <property type="entry name" value="Ribo/fructo_kinase"/>
</dbReference>
<dbReference type="InterPro" id="IPR036864">
    <property type="entry name" value="Zn2-C6_fun-type_DNA-bd_sf"/>
</dbReference>
<feature type="binding site" evidence="12">
    <location>
        <position position="983"/>
    </location>
    <ligand>
        <name>ATP</name>
        <dbReference type="ChEBI" id="CHEBI:30616"/>
    </ligand>
</feature>
<keyword evidence="10 12" id="KW-0630">Potassium</keyword>
<comment type="similarity">
    <text evidence="1">Belongs to the carbohydrate kinase pfkB family.</text>
</comment>
<comment type="cofactor">
    <cofactor evidence="12">
        <name>Mg(2+)</name>
        <dbReference type="ChEBI" id="CHEBI:18420"/>
    </cofactor>
    <text evidence="12">Requires a divalent cation, most likely magnesium in vivo, as an electrophilic catalyst to aid phosphoryl group transfer. It is the chelate of the metal and the nucleotide that is the actual substrate.</text>
</comment>
<sequence length="1122" mass="123397">MASEETVVMKAPEVLDTSTLDQKADIVPRKRSKVSRACDSCRRKKIRCDAKYSTTLSRVTKICNNCSKNNEFCTFSRVPLKRGPSKGYIRDLVDRMDEPHEELKHEKHLSVPNTASTFPTTSNKPSVVDSARPRSKSVDAPSVTNNAFSPSGLVNSSASPHSSQPKPTLHRIPFSTQSANMSKSSSPIILPPLLGPQPSTQPVKLAISMNNSGVPSSPHTNSSMLARTPEIKDTKKISGPLWKVPYEMPDSVGAGSVTGESSAGSVNLYNNSRRSSVDSVSSISTTGSRSRLPSLKPSNSVNSESLVSDSDDEFYPARSRGFSASLSPRNSISSMSSLNGRLNKQLNLNNSVSFGPPPQQPVPPIFTQQPINQMHPSSPLGFPANTLDQNLRIYYNKFHDNLAILPFNESIIHRILSVVQSESGESNQLLQLFSVALNNLIHYQCVSFENISTTLHVLLSLYPLHGHAAFLKDEVLAILFSSLLMINYTVLMSGDVYSMAISMTAAVFNDFKVMENFAELLRNNADSLNPDDIRLHLPRLYLSLFIIDNCFSLSFGCQSFLPDSFDLLYDNLSRLIPPNTSSCFVSNVQMAKIFHILVNDRRKSVLSVPAQTRRYSHLDPSFDYVRSKLHPRSYSLFFVNLLKDKCELYDFLMQLYDYLKCLPASNFDDDIYETIIEHQLKITRLVKKLSQSLLSFANYVSTIYSQQQASLSMGNDLLSPFFNVSYAQSFKLIKCCKLLIDSFFTHASDGELVSRSVKINQDLSIAYNLLMSNLNNNYNVVKNLRATFSRGFGGGTPGLSSTSEQVSSKCLGFASISMISKKVELLKLDFSNCPSPVDVSSRSSDKTVVKMIGNVGSDTFGKELRHSLEQANVDTTFVKTLDNQSSGVAVILVESSGENRILITAGANGELKPTEEDFRTYFKDSHAAGDFLVLQNEFPFTLQTIEWVKANKPSINIAYNPSPFYEELMTPELMSKIDLIILNEGEALSVATNVLSKSDITDFKSTIASNAVKGFSQLAEKLKSMIGKDNCNTVIITMGSKGAIYTSHEDTAKFQPALQVTNIVDTTGAGDTFFGAVVSHLSEGKSLEKAIEFATTASGLAIQKKGAAEGIPSYDEVKEASN</sequence>
<keyword evidence="4 12" id="KW-0808">Transferase</keyword>
<evidence type="ECO:0000259" key="14">
    <source>
        <dbReference type="PROSITE" id="PS50048"/>
    </source>
</evidence>
<comment type="function">
    <text evidence="12">Catalyzes the phosphorylation of ribose at O-5 in a reaction requiring ATP and magnesium. The resulting D-ribose-5-phosphate can then be used either for sythesis of nucleotides, histidine, and tryptophan, or as a component of the pentose phosphate pathway.</text>
</comment>
<dbReference type="CDD" id="cd12148">
    <property type="entry name" value="fungal_TF_MHR"/>
    <property type="match status" value="1"/>
</dbReference>
<feature type="compositionally biased region" description="Low complexity" evidence="13">
    <location>
        <begin position="272"/>
        <end position="291"/>
    </location>
</feature>
<keyword evidence="7 12" id="KW-0418">Kinase</keyword>
<evidence type="ECO:0000256" key="10">
    <source>
        <dbReference type="ARBA" id="ARBA00022958"/>
    </source>
</evidence>
<dbReference type="PANTHER" id="PTHR10584:SF166">
    <property type="entry name" value="RIBOKINASE"/>
    <property type="match status" value="1"/>
</dbReference>
<dbReference type="InterPro" id="IPR011877">
    <property type="entry name" value="Ribokinase"/>
</dbReference>
<name>A0AA91PY69_CLALS</name>
<dbReference type="GO" id="GO:0019303">
    <property type="term" value="P:D-ribose catabolic process"/>
    <property type="evidence" value="ECO:0007669"/>
    <property type="project" value="UniProtKB-UniRule"/>
</dbReference>
<feature type="compositionally biased region" description="Basic and acidic residues" evidence="13">
    <location>
        <begin position="100"/>
        <end position="109"/>
    </location>
</feature>
<dbReference type="AlphaFoldDB" id="A0AA91PY69"/>
<dbReference type="EC" id="2.7.1.15" evidence="2 12"/>
<dbReference type="Proteomes" id="UP000195602">
    <property type="component" value="Unassembled WGS sequence"/>
</dbReference>
<feature type="binding site" evidence="12">
    <location>
        <position position="1106"/>
    </location>
    <ligand>
        <name>K(+)</name>
        <dbReference type="ChEBI" id="CHEBI:29103"/>
    </ligand>
</feature>
<evidence type="ECO:0000256" key="8">
    <source>
        <dbReference type="ARBA" id="ARBA00022840"/>
    </source>
</evidence>
<keyword evidence="12" id="KW-0539">Nucleus</keyword>
<evidence type="ECO:0000256" key="5">
    <source>
        <dbReference type="ARBA" id="ARBA00022723"/>
    </source>
</evidence>
<evidence type="ECO:0000256" key="3">
    <source>
        <dbReference type="ARBA" id="ARBA00016943"/>
    </source>
</evidence>
<comment type="catalytic activity">
    <reaction evidence="12">
        <text>D-ribose + ATP = D-ribose 5-phosphate + ADP + H(+)</text>
        <dbReference type="Rhea" id="RHEA:13697"/>
        <dbReference type="ChEBI" id="CHEBI:15378"/>
        <dbReference type="ChEBI" id="CHEBI:30616"/>
        <dbReference type="ChEBI" id="CHEBI:47013"/>
        <dbReference type="ChEBI" id="CHEBI:78346"/>
        <dbReference type="ChEBI" id="CHEBI:456216"/>
        <dbReference type="EC" id="2.7.1.15"/>
    </reaction>
</comment>
<dbReference type="PRINTS" id="PR00990">
    <property type="entry name" value="RIBOKINASE"/>
</dbReference>
<dbReference type="Gene3D" id="3.40.1190.20">
    <property type="match status" value="1"/>
</dbReference>
<feature type="binding site" evidence="12">
    <location>
        <position position="1101"/>
    </location>
    <ligand>
        <name>K(+)</name>
        <dbReference type="ChEBI" id="CHEBI:29103"/>
    </ligand>
</feature>
<feature type="binding site" evidence="12">
    <location>
        <begin position="1070"/>
        <end position="1071"/>
    </location>
    <ligand>
        <name>ATP</name>
        <dbReference type="ChEBI" id="CHEBI:30616"/>
    </ligand>
</feature>
<comment type="subunit">
    <text evidence="12">Homodimer.</text>
</comment>
<feature type="binding site" evidence="12">
    <location>
        <position position="1067"/>
    </location>
    <ligand>
        <name>K(+)</name>
        <dbReference type="ChEBI" id="CHEBI:29103"/>
    </ligand>
</feature>
<dbReference type="GO" id="GO:0005737">
    <property type="term" value="C:cytoplasm"/>
    <property type="evidence" value="ECO:0007669"/>
    <property type="project" value="UniProtKB-SubCell"/>
</dbReference>
<dbReference type="SMART" id="SM00066">
    <property type="entry name" value="GAL4"/>
    <property type="match status" value="1"/>
</dbReference>
<evidence type="ECO:0000256" key="9">
    <source>
        <dbReference type="ARBA" id="ARBA00022842"/>
    </source>
</evidence>
<dbReference type="InterPro" id="IPR001138">
    <property type="entry name" value="Zn2Cys6_DnaBD"/>
</dbReference>
<feature type="domain" description="Zn(2)-C6 fungal-type" evidence="14">
    <location>
        <begin position="37"/>
        <end position="75"/>
    </location>
</feature>
<evidence type="ECO:0000256" key="4">
    <source>
        <dbReference type="ARBA" id="ARBA00022679"/>
    </source>
</evidence>
<dbReference type="GO" id="GO:0004747">
    <property type="term" value="F:ribokinase activity"/>
    <property type="evidence" value="ECO:0007669"/>
    <property type="project" value="UniProtKB-UniRule"/>
</dbReference>
<comment type="activity regulation">
    <text evidence="12">Activated by a monovalent cation that binds near, but not in, the active site. The most likely occupant of the site in vivo is potassium. Ion binding induces a conformational change that may alter substrate affinity.</text>
</comment>
<keyword evidence="6 12" id="KW-0547">Nucleotide-binding</keyword>
<evidence type="ECO:0000256" key="6">
    <source>
        <dbReference type="ARBA" id="ARBA00022741"/>
    </source>
</evidence>
<evidence type="ECO:0000313" key="16">
    <source>
        <dbReference type="Proteomes" id="UP000195602"/>
    </source>
</evidence>
<accession>A0AA91PY69</accession>
<dbReference type="PANTHER" id="PTHR10584">
    <property type="entry name" value="SUGAR KINASE"/>
    <property type="match status" value="1"/>
</dbReference>
<dbReference type="GO" id="GO:0005634">
    <property type="term" value="C:nucleus"/>
    <property type="evidence" value="ECO:0007669"/>
    <property type="project" value="UniProtKB-SubCell"/>
</dbReference>
<organism evidence="15 16">
    <name type="scientific">Clavispora lusitaniae</name>
    <name type="common">Candida lusitaniae</name>
    <dbReference type="NCBI Taxonomy" id="36911"/>
    <lineage>
        <taxon>Eukaryota</taxon>
        <taxon>Fungi</taxon>
        <taxon>Dikarya</taxon>
        <taxon>Ascomycota</taxon>
        <taxon>Saccharomycotina</taxon>
        <taxon>Pichiomycetes</taxon>
        <taxon>Metschnikowiaceae</taxon>
        <taxon>Clavispora</taxon>
    </lineage>
</organism>
<dbReference type="KEGG" id="clus:A9F13_11g00924"/>
<evidence type="ECO:0000256" key="12">
    <source>
        <dbReference type="HAMAP-Rule" id="MF_03215"/>
    </source>
</evidence>
<evidence type="ECO:0000256" key="1">
    <source>
        <dbReference type="ARBA" id="ARBA00005380"/>
    </source>
</evidence>
<feature type="compositionally biased region" description="Polar residues" evidence="13">
    <location>
        <begin position="142"/>
        <end position="166"/>
    </location>
</feature>
<keyword evidence="9 12" id="KW-0460">Magnesium</keyword>
<keyword evidence="11 12" id="KW-0119">Carbohydrate metabolism</keyword>
<dbReference type="SUPFAM" id="SSF53613">
    <property type="entry name" value="Ribokinase-like"/>
    <property type="match status" value="1"/>
</dbReference>
<dbReference type="GO" id="GO:0005524">
    <property type="term" value="F:ATP binding"/>
    <property type="evidence" value="ECO:0007669"/>
    <property type="project" value="UniProtKB-UniRule"/>
</dbReference>
<dbReference type="HAMAP" id="MF_01987">
    <property type="entry name" value="Ribokinase"/>
    <property type="match status" value="1"/>
</dbReference>
<reference evidence="15 16" key="1">
    <citation type="submission" date="2017-04" db="EMBL/GenBank/DDBJ databases">
        <title>Draft genome of the yeast Clavispora lusitaniae type strain CBS 6936.</title>
        <authorList>
            <person name="Durrens P."/>
            <person name="Klopp C."/>
            <person name="Biteau N."/>
            <person name="Fitton-Ouhabi V."/>
            <person name="Dementhon K."/>
            <person name="Accoceberry I."/>
            <person name="Sherman D.J."/>
            <person name="Noel T."/>
        </authorList>
    </citation>
    <scope>NUCLEOTIDE SEQUENCE [LARGE SCALE GENOMIC DNA]</scope>
    <source>
        <strain evidence="15 16">CBS 6936</strain>
    </source>
</reference>
<dbReference type="EMBL" id="LYUB02000011">
    <property type="protein sequence ID" value="OVF07754.1"/>
    <property type="molecule type" value="Genomic_DNA"/>
</dbReference>
<feature type="active site" description="Proton acceptor" evidence="12">
    <location>
        <position position="1071"/>
    </location>
</feature>
<dbReference type="PROSITE" id="PS50048">
    <property type="entry name" value="ZN2_CY6_FUNGAL_2"/>
    <property type="match status" value="1"/>
</dbReference>
<keyword evidence="12" id="KW-0963">Cytoplasm</keyword>
<dbReference type="GO" id="GO:0008270">
    <property type="term" value="F:zinc ion binding"/>
    <property type="evidence" value="ECO:0007669"/>
    <property type="project" value="InterPro"/>
</dbReference>
<protein>
    <recommendedName>
        <fullName evidence="3 12">Ribokinase</fullName>
        <shortName evidence="12">RK</shortName>
        <ecNumber evidence="2 12">2.7.1.15</ecNumber>
    </recommendedName>
</protein>
<feature type="compositionally biased region" description="Polar residues" evidence="13">
    <location>
        <begin position="296"/>
        <end position="308"/>
    </location>
</feature>
<dbReference type="InterPro" id="IPR029056">
    <property type="entry name" value="Ribokinase-like"/>
</dbReference>
<dbReference type="GO" id="GO:0000981">
    <property type="term" value="F:DNA-binding transcription factor activity, RNA polymerase II-specific"/>
    <property type="evidence" value="ECO:0007669"/>
    <property type="project" value="InterPro"/>
</dbReference>
<gene>
    <name evidence="12" type="primary">RBK1</name>
    <name evidence="15" type="ORF">A9F13_11g00924</name>
</gene>
<proteinExistence type="inferred from homology"/>
<comment type="caution">
    <text evidence="12">Lacks conserved residue(s) required for the propagation of feature annotation.</text>
</comment>